<keyword evidence="3" id="KW-1185">Reference proteome</keyword>
<dbReference type="Gene3D" id="3.40.50.1820">
    <property type="entry name" value="alpha/beta hydrolase"/>
    <property type="match status" value="1"/>
</dbReference>
<dbReference type="InterPro" id="IPR005152">
    <property type="entry name" value="Lipase_secreted"/>
</dbReference>
<dbReference type="Proteomes" id="UP000244989">
    <property type="component" value="Unassembled WGS sequence"/>
</dbReference>
<feature type="chain" id="PRO_5015781676" evidence="1">
    <location>
        <begin position="23"/>
        <end position="388"/>
    </location>
</feature>
<dbReference type="GO" id="GO:0004806">
    <property type="term" value="F:triacylglycerol lipase activity"/>
    <property type="evidence" value="ECO:0007669"/>
    <property type="project" value="InterPro"/>
</dbReference>
<name>A0A2U1T5Y4_9CORY</name>
<dbReference type="AlphaFoldDB" id="A0A2U1T5Y4"/>
<sequence>MLRILLPILLGLALLVPAEAHADTTPGQLINRSPAAHPLEAYRILYTSTTADGRPVEVSGFVIEPVRPWPGEGPTPTIVFAPGTRGAGDQCAPSRADNLYASLTPRNINVNYEVPLPQMAALGGVRAVVTDYVGLGTDGPHTYVHHTEEAHAVLDAARAIAGDGPVGFYGYSQGGGATAAAAEHAASYAPELDIRGTYAGAPPADLASVLGAVDGSSIVGVLGYAMAGFADRDPEFAAALDEILNDKGRHFLADNANNCIVDSTLKWAMTDTRQLTVSGETLTSAALNDPVIAETFAREKLGQAATTGPIMISSSTADDIIPNGQVRQLAADYCAAGSTVEYRGHEVISTTSSLPYAIDHALGMALDVPDSLVYLFDRFHGTPAPTNC</sequence>
<comment type="caution">
    <text evidence="2">The sequence shown here is derived from an EMBL/GenBank/DDBJ whole genome shotgun (WGS) entry which is preliminary data.</text>
</comment>
<dbReference type="KEGG" id="cyz:C3B44_10050"/>
<accession>A0A2U1T5Y4</accession>
<organism evidence="2 3">
    <name type="scientific">Corynebacterium yudongzhengii</name>
    <dbReference type="NCBI Taxonomy" id="2080740"/>
    <lineage>
        <taxon>Bacteria</taxon>
        <taxon>Bacillati</taxon>
        <taxon>Actinomycetota</taxon>
        <taxon>Actinomycetes</taxon>
        <taxon>Mycobacteriales</taxon>
        <taxon>Corynebacteriaceae</taxon>
        <taxon>Corynebacterium</taxon>
    </lineage>
</organism>
<dbReference type="PANTHER" id="PTHR34853">
    <property type="match status" value="1"/>
</dbReference>
<dbReference type="EMBL" id="QEEZ01000013">
    <property type="protein sequence ID" value="PWC01402.1"/>
    <property type="molecule type" value="Genomic_DNA"/>
</dbReference>
<dbReference type="InterPro" id="IPR029058">
    <property type="entry name" value="AB_hydrolase_fold"/>
</dbReference>
<evidence type="ECO:0000313" key="3">
    <source>
        <dbReference type="Proteomes" id="UP000244989"/>
    </source>
</evidence>
<dbReference type="GO" id="GO:0016042">
    <property type="term" value="P:lipid catabolic process"/>
    <property type="evidence" value="ECO:0007669"/>
    <property type="project" value="InterPro"/>
</dbReference>
<dbReference type="Gene3D" id="1.10.260.130">
    <property type="match status" value="1"/>
</dbReference>
<proteinExistence type="predicted"/>
<keyword evidence="1" id="KW-0732">Signal</keyword>
<dbReference type="Pfam" id="PF03583">
    <property type="entry name" value="LIP"/>
    <property type="match status" value="1"/>
</dbReference>
<dbReference type="SUPFAM" id="SSF53474">
    <property type="entry name" value="alpha/beta-Hydrolases"/>
    <property type="match status" value="1"/>
</dbReference>
<feature type="signal peptide" evidence="1">
    <location>
        <begin position="1"/>
        <end position="22"/>
    </location>
</feature>
<dbReference type="OrthoDB" id="9798122at2"/>
<dbReference type="RefSeq" id="WP_108432243.1">
    <property type="nucleotide sequence ID" value="NZ_CP026947.1"/>
</dbReference>
<protein>
    <submittedName>
        <fullName evidence="2">Lipase</fullName>
    </submittedName>
</protein>
<gene>
    <name evidence="2" type="ORF">DF222_07710</name>
</gene>
<dbReference type="PANTHER" id="PTHR34853:SF1">
    <property type="entry name" value="LIPASE 5"/>
    <property type="match status" value="1"/>
</dbReference>
<reference evidence="3" key="1">
    <citation type="submission" date="2018-04" db="EMBL/GenBank/DDBJ databases">
        <authorList>
            <person name="Liu S."/>
            <person name="Wang Z."/>
            <person name="Li J."/>
        </authorList>
    </citation>
    <scope>NUCLEOTIDE SEQUENCE [LARGE SCALE GENOMIC DNA]</scope>
    <source>
        <strain evidence="3">2189</strain>
    </source>
</reference>
<evidence type="ECO:0000256" key="1">
    <source>
        <dbReference type="SAM" id="SignalP"/>
    </source>
</evidence>
<dbReference type="PIRSF" id="PIRSF029171">
    <property type="entry name" value="Esterase_LipA"/>
    <property type="match status" value="1"/>
</dbReference>
<evidence type="ECO:0000313" key="2">
    <source>
        <dbReference type="EMBL" id="PWC01402.1"/>
    </source>
</evidence>